<evidence type="ECO:0000313" key="1">
    <source>
        <dbReference type="EMBL" id="TYI93969.1"/>
    </source>
</evidence>
<keyword evidence="2" id="KW-1185">Reference proteome</keyword>
<organism evidence="1 2">
    <name type="scientific">Gossypium mustelinum</name>
    <name type="common">Cotton</name>
    <name type="synonym">Gossypium caicoense</name>
    <dbReference type="NCBI Taxonomy" id="34275"/>
    <lineage>
        <taxon>Eukaryota</taxon>
        <taxon>Viridiplantae</taxon>
        <taxon>Streptophyta</taxon>
        <taxon>Embryophyta</taxon>
        <taxon>Tracheophyta</taxon>
        <taxon>Spermatophyta</taxon>
        <taxon>Magnoliopsida</taxon>
        <taxon>eudicotyledons</taxon>
        <taxon>Gunneridae</taxon>
        <taxon>Pentapetalae</taxon>
        <taxon>rosids</taxon>
        <taxon>malvids</taxon>
        <taxon>Malvales</taxon>
        <taxon>Malvaceae</taxon>
        <taxon>Malvoideae</taxon>
        <taxon>Gossypium</taxon>
    </lineage>
</organism>
<dbReference type="AlphaFoldDB" id="A0A5D2VXG3"/>
<name>A0A5D2VXG3_GOSMU</name>
<gene>
    <name evidence="1" type="ORF">E1A91_D02G171900v1</name>
</gene>
<accession>A0A5D2VXG3</accession>
<reference evidence="1 2" key="1">
    <citation type="submission" date="2019-07" db="EMBL/GenBank/DDBJ databases">
        <title>WGS assembly of Gossypium mustelinum.</title>
        <authorList>
            <person name="Chen Z.J."/>
            <person name="Sreedasyam A."/>
            <person name="Ando A."/>
            <person name="Song Q."/>
            <person name="De L."/>
            <person name="Hulse-Kemp A."/>
            <person name="Ding M."/>
            <person name="Ye W."/>
            <person name="Kirkbride R."/>
            <person name="Jenkins J."/>
            <person name="Plott C."/>
            <person name="Lovell J."/>
            <person name="Lin Y.-M."/>
            <person name="Vaughn R."/>
            <person name="Liu B."/>
            <person name="Li W."/>
            <person name="Simpson S."/>
            <person name="Scheffler B."/>
            <person name="Saski C."/>
            <person name="Grover C."/>
            <person name="Hu G."/>
            <person name="Conover J."/>
            <person name="Carlson J."/>
            <person name="Shu S."/>
            <person name="Boston L."/>
            <person name="Williams M."/>
            <person name="Peterson D."/>
            <person name="Mcgee K."/>
            <person name="Jones D."/>
            <person name="Wendel J."/>
            <person name="Stelly D."/>
            <person name="Grimwood J."/>
            <person name="Schmutz J."/>
        </authorList>
    </citation>
    <scope>NUCLEOTIDE SEQUENCE [LARGE SCALE GENOMIC DNA]</scope>
    <source>
        <strain evidence="1">1408120.09</strain>
    </source>
</reference>
<protein>
    <submittedName>
        <fullName evidence="1">Uncharacterized protein</fullName>
    </submittedName>
</protein>
<sequence>MATKRAKVALSGTVRGRGTARRNGLMACWRLVGLREGWRRVCRETALGLLGFPKVVVLG</sequence>
<dbReference type="Proteomes" id="UP000323597">
    <property type="component" value="Chromosome D02"/>
</dbReference>
<proteinExistence type="predicted"/>
<evidence type="ECO:0000313" key="2">
    <source>
        <dbReference type="Proteomes" id="UP000323597"/>
    </source>
</evidence>
<dbReference type="EMBL" id="CM017650">
    <property type="protein sequence ID" value="TYI93969.1"/>
    <property type="molecule type" value="Genomic_DNA"/>
</dbReference>